<sequence>MPFISEISAAASSSCSLPVNVANTNPCFSPIRVEIVSKSVSRRLLHKFRDVSDAGLDYLPSRLWSPPFQPSMFLSSPGNSIVTPKDMLLRLRKLAQPPQRRRYRICFNVCYYVHIFLRTYSLNQIMKVIEICLFSCAGILVLC</sequence>
<organism evidence="1 2">
    <name type="scientific">Daucus carota subsp. sativus</name>
    <name type="common">Carrot</name>
    <dbReference type="NCBI Taxonomy" id="79200"/>
    <lineage>
        <taxon>Eukaryota</taxon>
        <taxon>Viridiplantae</taxon>
        <taxon>Streptophyta</taxon>
        <taxon>Embryophyta</taxon>
        <taxon>Tracheophyta</taxon>
        <taxon>Spermatophyta</taxon>
        <taxon>Magnoliopsida</taxon>
        <taxon>eudicotyledons</taxon>
        <taxon>Gunneridae</taxon>
        <taxon>Pentapetalae</taxon>
        <taxon>asterids</taxon>
        <taxon>campanulids</taxon>
        <taxon>Apiales</taxon>
        <taxon>Apiaceae</taxon>
        <taxon>Apioideae</taxon>
        <taxon>Scandiceae</taxon>
        <taxon>Daucinae</taxon>
        <taxon>Daucus</taxon>
        <taxon>Daucus sect. Daucus</taxon>
    </lineage>
</organism>
<dbReference type="PANTHER" id="PTHR34287:SF2">
    <property type="match status" value="1"/>
</dbReference>
<name>A0A161Y4U9_DAUCS</name>
<dbReference type="PANTHER" id="PTHR34287">
    <property type="entry name" value="OS06G0551500 PROTEIN-RELATED"/>
    <property type="match status" value="1"/>
</dbReference>
<dbReference type="EMBL" id="CP093344">
    <property type="protein sequence ID" value="WOG86590.1"/>
    <property type="molecule type" value="Genomic_DNA"/>
</dbReference>
<dbReference type="Gramene" id="KZN04307">
    <property type="protein sequence ID" value="KZN04307"/>
    <property type="gene ID" value="DCAR_005144"/>
</dbReference>
<dbReference type="Proteomes" id="UP000077755">
    <property type="component" value="Chromosome 2"/>
</dbReference>
<keyword evidence="2" id="KW-1185">Reference proteome</keyword>
<reference evidence="1" key="1">
    <citation type="journal article" date="2016" name="Nat. Genet.">
        <title>A high-quality carrot genome assembly provides new insights into carotenoid accumulation and asterid genome evolution.</title>
        <authorList>
            <person name="Iorizzo M."/>
            <person name="Ellison S."/>
            <person name="Senalik D."/>
            <person name="Zeng P."/>
            <person name="Satapoomin P."/>
            <person name="Huang J."/>
            <person name="Bowman M."/>
            <person name="Iovene M."/>
            <person name="Sanseverino W."/>
            <person name="Cavagnaro P."/>
            <person name="Yildiz M."/>
            <person name="Macko-Podgorni A."/>
            <person name="Moranska E."/>
            <person name="Grzebelus E."/>
            <person name="Grzebelus D."/>
            <person name="Ashrafi H."/>
            <person name="Zheng Z."/>
            <person name="Cheng S."/>
            <person name="Spooner D."/>
            <person name="Van Deynze A."/>
            <person name="Simon P."/>
        </authorList>
    </citation>
    <scope>NUCLEOTIDE SEQUENCE</scope>
    <source>
        <tissue evidence="1">Leaf</tissue>
    </source>
</reference>
<evidence type="ECO:0000313" key="1">
    <source>
        <dbReference type="EMBL" id="WOG86590.1"/>
    </source>
</evidence>
<accession>A0A161Y4U9</accession>
<gene>
    <name evidence="1" type="ORF">DCAR_0205805</name>
</gene>
<dbReference type="AlphaFoldDB" id="A0A161Y4U9"/>
<protein>
    <submittedName>
        <fullName evidence="1">Uncharacterized protein</fullName>
    </submittedName>
</protein>
<evidence type="ECO:0000313" key="2">
    <source>
        <dbReference type="Proteomes" id="UP000077755"/>
    </source>
</evidence>
<proteinExistence type="predicted"/>
<reference evidence="1" key="2">
    <citation type="submission" date="2022-03" db="EMBL/GenBank/DDBJ databases">
        <title>Draft title - Genomic analysis of global carrot germplasm unveils the trajectory of domestication and the origin of high carotenoid orange carrot.</title>
        <authorList>
            <person name="Iorizzo M."/>
            <person name="Ellison S."/>
            <person name="Senalik D."/>
            <person name="Macko-Podgorni A."/>
            <person name="Grzebelus D."/>
            <person name="Bostan H."/>
            <person name="Rolling W."/>
            <person name="Curaba J."/>
            <person name="Simon P."/>
        </authorList>
    </citation>
    <scope>NUCLEOTIDE SEQUENCE</scope>
    <source>
        <tissue evidence="1">Leaf</tissue>
    </source>
</reference>